<gene>
    <name evidence="1" type="primary">EMC4</name>
</gene>
<sequence length="229" mass="25633">MTAQGSLVANRGRRFKWAIELSGPGGGSRGRSDRGGGQGDSLYPVGYLDKQVPDTSVQETDRILVEKRCWDIALGPLKQIPMNLFIMYMAGNTISIFPTMMVCMMAWRPIQALMAISATFKMLESSSQKFLQGLVYLIGNLMGLALAVYKCQSMGLLPTHASDWLAFIEPPEEHSMGRKKRWFVYNINWWLVCIGKQQKDGWIWGEMKTRVHPVYPGKVASVALAGLLR</sequence>
<dbReference type="Ensembl" id="ENSOART00020047400.1">
    <property type="protein sequence ID" value="ENSOARP00020045385.1"/>
    <property type="gene ID" value="ENSOARG00020004174.2"/>
</dbReference>
<organism evidence="1">
    <name type="scientific">Ovis aries</name>
    <name type="common">Sheep</name>
    <dbReference type="NCBI Taxonomy" id="9940"/>
    <lineage>
        <taxon>Eukaryota</taxon>
        <taxon>Metazoa</taxon>
        <taxon>Chordata</taxon>
        <taxon>Craniata</taxon>
        <taxon>Vertebrata</taxon>
        <taxon>Euteleostomi</taxon>
        <taxon>Mammalia</taxon>
        <taxon>Eutheria</taxon>
        <taxon>Laurasiatheria</taxon>
        <taxon>Artiodactyla</taxon>
        <taxon>Ruminantia</taxon>
        <taxon>Pecora</taxon>
        <taxon>Bovidae</taxon>
        <taxon>Caprinae</taxon>
        <taxon>Ovis</taxon>
    </lineage>
</organism>
<reference evidence="1" key="2">
    <citation type="submission" date="2025-08" db="UniProtKB">
        <authorList>
            <consortium name="Ensembl"/>
        </authorList>
    </citation>
    <scope>IDENTIFICATION</scope>
</reference>
<evidence type="ECO:0000313" key="1">
    <source>
        <dbReference type="Ensembl" id="ENSOARP00020045385.1"/>
    </source>
</evidence>
<accession>A0AC11DGU4</accession>
<proteinExistence type="predicted"/>
<reference evidence="1" key="1">
    <citation type="submission" date="2020-11" db="EMBL/GenBank/DDBJ databases">
        <authorList>
            <person name="Davenport K.M."/>
            <person name="Bickhart D.M."/>
            <person name="Smith T.P.L."/>
            <person name="Murdoch B.M."/>
            <person name="Rosen B.D."/>
        </authorList>
    </citation>
    <scope>NUCLEOTIDE SEQUENCE [LARGE SCALE GENOMIC DNA]</scope>
    <source>
        <strain evidence="1">OAR_USU_Benz2616</strain>
    </source>
</reference>
<reference evidence="1" key="3">
    <citation type="submission" date="2025-09" db="UniProtKB">
        <authorList>
            <consortium name="Ensembl"/>
        </authorList>
    </citation>
    <scope>IDENTIFICATION</scope>
</reference>
<protein>
    <submittedName>
        <fullName evidence="1">ER membrane protein complex subunit 4</fullName>
    </submittedName>
</protein>
<name>A0AC11DGU4_SHEEP</name>